<dbReference type="AlphaFoldDB" id="A0A504X3D8"/>
<protein>
    <recommendedName>
        <fullName evidence="4">Ch28 protein</fullName>
    </recommendedName>
</protein>
<evidence type="ECO:0008006" key="4">
    <source>
        <dbReference type="Google" id="ProtNLM"/>
    </source>
</evidence>
<dbReference type="VEuPathDB" id="TriTrypDB:LDHU3_28.0240"/>
<proteinExistence type="predicted"/>
<name>A0A504X3D8_LEIDO</name>
<gene>
    <name evidence="2" type="ORF">CGC20_13975</name>
</gene>
<feature type="region of interest" description="Disordered" evidence="1">
    <location>
        <begin position="39"/>
        <end position="58"/>
    </location>
</feature>
<dbReference type="EMBL" id="RHLD01000012">
    <property type="protein sequence ID" value="TPP40610.1"/>
    <property type="molecule type" value="Genomic_DNA"/>
</dbReference>
<feature type="region of interest" description="Disordered" evidence="1">
    <location>
        <begin position="592"/>
        <end position="619"/>
    </location>
</feature>
<comment type="caution">
    <text evidence="2">The sequence shown here is derived from an EMBL/GenBank/DDBJ whole genome shotgun (WGS) entry which is preliminary data.</text>
</comment>
<dbReference type="VEuPathDB" id="TriTrypDB:LdCL_280006800"/>
<reference evidence="3" key="1">
    <citation type="submission" date="2019-02" db="EMBL/GenBank/DDBJ databases">
        <title>FDA dAtabase for Regulatory Grade micrObial Sequences (FDA-ARGOS): Supporting development and validation of Infectious Disease Dx tests.</title>
        <authorList>
            <person name="Duncan R."/>
            <person name="Fisher C."/>
            <person name="Tallon L."/>
            <person name="Sadzewicz L."/>
            <person name="Sengamalay N."/>
            <person name="Ott S."/>
            <person name="Godinez A."/>
            <person name="Nagaraj S."/>
            <person name="Vavikolanu K."/>
            <person name="Vyas G."/>
            <person name="Nadendla S."/>
            <person name="Aluvathingal J."/>
            <person name="Sichtig H."/>
        </authorList>
    </citation>
    <scope>NUCLEOTIDE SEQUENCE [LARGE SCALE GENOMIC DNA]</scope>
    <source>
        <strain evidence="3">FDAARGOS_360</strain>
    </source>
</reference>
<feature type="compositionally biased region" description="Low complexity" evidence="1">
    <location>
        <begin position="39"/>
        <end position="50"/>
    </location>
</feature>
<evidence type="ECO:0000313" key="3">
    <source>
        <dbReference type="Proteomes" id="UP000318821"/>
    </source>
</evidence>
<evidence type="ECO:0000313" key="2">
    <source>
        <dbReference type="EMBL" id="TPP40610.1"/>
    </source>
</evidence>
<evidence type="ECO:0000256" key="1">
    <source>
        <dbReference type="SAM" id="MobiDB-lite"/>
    </source>
</evidence>
<dbReference type="VEuPathDB" id="TriTrypDB:LdBPK_280190.1"/>
<feature type="compositionally biased region" description="Polar residues" evidence="1">
    <location>
        <begin position="601"/>
        <end position="619"/>
    </location>
</feature>
<organism evidence="2 3">
    <name type="scientific">Leishmania donovani</name>
    <dbReference type="NCBI Taxonomy" id="5661"/>
    <lineage>
        <taxon>Eukaryota</taxon>
        <taxon>Discoba</taxon>
        <taxon>Euglenozoa</taxon>
        <taxon>Kinetoplastea</taxon>
        <taxon>Metakinetoplastina</taxon>
        <taxon>Trypanosomatida</taxon>
        <taxon>Trypanosomatidae</taxon>
        <taxon>Leishmaniinae</taxon>
        <taxon>Leishmania</taxon>
    </lineage>
</organism>
<dbReference type="Proteomes" id="UP000318821">
    <property type="component" value="Unassembled WGS sequence"/>
</dbReference>
<sequence>MISDRLDCTEGMSSAKVLLASPTDSPQEAVLEGNCGLSTSTSECSSQSNSHSHRREVPDSALIPASECGSINSWMLIIDEEDRPARMLYDGLSSSEEEHQVPQLMCNDEFRRSSYQRQVQRWQQEETAYLKHEGWCEHRLILLMQEAFRCSRQNLKRAFRAGAMSVEVYATRLAGLKNALLQIKKEYRRTLQRTRDRKGDLSSIASKAVTCIASVYPWSSSGFVMGFEENVRFGQLADVMGSEGRRGAPLEPPTSQQSTNVGLAPCRDMAPMSKVTGPGMSSEHLNAAAPPGNDMASYYQGRRIVTPRVSLCPLPPRRQLFRKGVAPDGSLLLSSAHTGTSADGVAFTIGPLPVESLSRSFFAVSPNCLSPDSPALVPPASIAGPFRSDERRFLEKRQLVVQGMSFVSQSLASSIFISSRRATIASATMQKRLNLAKGQAPPPTSHPASCATVVDTQIYLPPPASFATSNSFPKANRVKHEGGAVGGSTISLSRCISQSMPCSSPFPAPGKGSFHVDPSPIDRLAAACAIFTDDAEESTMKLAAVTGSVPAAEQPVSHNCVFVRRLYGKCPAKYPDTVVMGQEMAQIKRNMKGVHREDSNDGSPSETGQTAMENNASGNSSLLFPRVALRASICRGTSLQTQQTRRTEKQNDTLRTTAAHTQGWVAVATEEDTAAFAPAQEPGRCPRG</sequence>
<feature type="region of interest" description="Disordered" evidence="1">
    <location>
        <begin position="242"/>
        <end position="261"/>
    </location>
</feature>
<accession>A0A504X3D8</accession>